<dbReference type="InterPro" id="IPR019074">
    <property type="entry name" value="YabQ"/>
</dbReference>
<keyword evidence="1" id="KW-0472">Membrane</keyword>
<feature type="transmembrane region" description="Helical" evidence="1">
    <location>
        <begin position="96"/>
        <end position="116"/>
    </location>
</feature>
<reference evidence="2 7" key="3">
    <citation type="submission" date="2020-05" db="EMBL/GenBank/DDBJ databases">
        <title>Draft genome sequence of Clostridium cochlearium strain AGROS13 isolated from a sheep dairy farm in New Zealand.</title>
        <authorList>
            <person name="Gupta T.B."/>
            <person name="Jauregui R."/>
            <person name="Risson A.N."/>
            <person name="Brightwell G."/>
            <person name="Maclean P."/>
        </authorList>
    </citation>
    <scope>NUCLEOTIDE SEQUENCE [LARGE SCALE GENOMIC DNA]</scope>
    <source>
        <strain evidence="2 7">AGROS13</strain>
    </source>
</reference>
<evidence type="ECO:0000313" key="6">
    <source>
        <dbReference type="Proteomes" id="UP000250223"/>
    </source>
</evidence>
<dbReference type="OrthoDB" id="1685240at2"/>
<feature type="transmembrane region" description="Helical" evidence="1">
    <location>
        <begin position="70"/>
        <end position="89"/>
    </location>
</feature>
<keyword evidence="5" id="KW-1185">Reference proteome</keyword>
<evidence type="ECO:0000256" key="1">
    <source>
        <dbReference type="SAM" id="Phobius"/>
    </source>
</evidence>
<dbReference type="GeneID" id="70578243"/>
<dbReference type="Proteomes" id="UP000198811">
    <property type="component" value="Unassembled WGS sequence"/>
</dbReference>
<dbReference type="STRING" id="1494.SAMN05216497_10521"/>
<feature type="transmembrane region" description="Helical" evidence="1">
    <location>
        <begin position="44"/>
        <end position="64"/>
    </location>
</feature>
<dbReference type="EMBL" id="UAWC01000016">
    <property type="protein sequence ID" value="SQB34662.1"/>
    <property type="molecule type" value="Genomic_DNA"/>
</dbReference>
<sequence>MIISMDHQLNLLVFSFLSGFIIGILFDFYRIIRGKNEGNKVITVVEDILFWILVAIIVFIFLLYTNYAYIGFYVYLFILLGMLFYIKFISKSIIKFLINILSILGRFLRVTFNMLIMPFEILFYKLKEKNIKRDKNEKIT</sequence>
<dbReference type="EMBL" id="FNGL01000005">
    <property type="protein sequence ID" value="SDL02502.1"/>
    <property type="molecule type" value="Genomic_DNA"/>
</dbReference>
<feature type="transmembrane region" description="Helical" evidence="1">
    <location>
        <begin position="12"/>
        <end position="32"/>
    </location>
</feature>
<reference evidence="4 6" key="2">
    <citation type="submission" date="2018-06" db="EMBL/GenBank/DDBJ databases">
        <authorList>
            <consortium name="Pathogen Informatics"/>
            <person name="Doyle S."/>
        </authorList>
    </citation>
    <scope>NUCLEOTIDE SEQUENCE [LARGE SCALE GENOMIC DNA]</scope>
    <source>
        <strain evidence="4 6">NCTC13028</strain>
    </source>
</reference>
<evidence type="ECO:0000313" key="7">
    <source>
        <dbReference type="Proteomes" id="UP000528432"/>
    </source>
</evidence>
<organism evidence="2 7">
    <name type="scientific">Clostridium cochlearium</name>
    <dbReference type="NCBI Taxonomy" id="1494"/>
    <lineage>
        <taxon>Bacteria</taxon>
        <taxon>Bacillati</taxon>
        <taxon>Bacillota</taxon>
        <taxon>Clostridia</taxon>
        <taxon>Eubacteriales</taxon>
        <taxon>Clostridiaceae</taxon>
        <taxon>Clostridium</taxon>
    </lineage>
</organism>
<evidence type="ECO:0000313" key="5">
    <source>
        <dbReference type="Proteomes" id="UP000198811"/>
    </source>
</evidence>
<evidence type="ECO:0000313" key="4">
    <source>
        <dbReference type="EMBL" id="SQB34662.1"/>
    </source>
</evidence>
<evidence type="ECO:0000313" key="2">
    <source>
        <dbReference type="EMBL" id="NOH15866.1"/>
    </source>
</evidence>
<keyword evidence="1" id="KW-1133">Transmembrane helix</keyword>
<dbReference type="Pfam" id="PF09578">
    <property type="entry name" value="Spore_YabQ"/>
    <property type="match status" value="1"/>
</dbReference>
<dbReference type="Proteomes" id="UP000528432">
    <property type="component" value="Unassembled WGS sequence"/>
</dbReference>
<accession>A0A240B230</accession>
<dbReference type="RefSeq" id="WP_089864382.1">
    <property type="nucleotide sequence ID" value="NZ_CP173238.1"/>
</dbReference>
<name>A0A240B230_CLOCO</name>
<dbReference type="AlphaFoldDB" id="A0A240B230"/>
<dbReference type="EMBL" id="JABFIF010000008">
    <property type="protein sequence ID" value="NOH15866.1"/>
    <property type="molecule type" value="Genomic_DNA"/>
</dbReference>
<protein>
    <submittedName>
        <fullName evidence="2">Spore cortex biosynthesis protein YabQ</fullName>
    </submittedName>
</protein>
<keyword evidence="1" id="KW-0812">Transmembrane</keyword>
<reference evidence="3 5" key="1">
    <citation type="submission" date="2016-10" db="EMBL/GenBank/DDBJ databases">
        <authorList>
            <person name="Varghese N."/>
            <person name="Submissions S."/>
        </authorList>
    </citation>
    <scope>NUCLEOTIDE SEQUENCE [LARGE SCALE GENOMIC DNA]</scope>
    <source>
        <strain evidence="3 5">NLAE-zl-C224</strain>
    </source>
</reference>
<dbReference type="NCBIfam" id="TIGR02893">
    <property type="entry name" value="spore_yabQ"/>
    <property type="match status" value="1"/>
</dbReference>
<evidence type="ECO:0000313" key="3">
    <source>
        <dbReference type="EMBL" id="SDL02502.1"/>
    </source>
</evidence>
<proteinExistence type="predicted"/>
<dbReference type="Proteomes" id="UP000250223">
    <property type="component" value="Unassembled WGS sequence"/>
</dbReference>
<gene>
    <name evidence="2" type="primary">yabQ</name>
    <name evidence="2" type="ORF">HMJ28_05600</name>
    <name evidence="4" type="ORF">NCTC13028_01529</name>
    <name evidence="3" type="ORF">SAMN05216497_10521</name>
</gene>